<accession>A0A2R5GQJ8</accession>
<dbReference type="InParanoid" id="A0A2R5GQJ8"/>
<comment type="caution">
    <text evidence="1">The sequence shown here is derived from an EMBL/GenBank/DDBJ whole genome shotgun (WGS) entry which is preliminary data.</text>
</comment>
<name>A0A2R5GQJ8_9STRA</name>
<dbReference type="Gene3D" id="3.80.10.10">
    <property type="entry name" value="Ribonuclease Inhibitor"/>
    <property type="match status" value="1"/>
</dbReference>
<dbReference type="EMBL" id="BEYU01000125">
    <property type="protein sequence ID" value="GBG32589.1"/>
    <property type="molecule type" value="Genomic_DNA"/>
</dbReference>
<evidence type="ECO:0000313" key="2">
    <source>
        <dbReference type="Proteomes" id="UP000241890"/>
    </source>
</evidence>
<evidence type="ECO:0000313" key="1">
    <source>
        <dbReference type="EMBL" id="GBG32589.1"/>
    </source>
</evidence>
<protein>
    <submittedName>
        <fullName evidence="1">NLR family CARD domain-containing protein 3</fullName>
    </submittedName>
</protein>
<keyword evidence="2" id="KW-1185">Reference proteome</keyword>
<dbReference type="InterPro" id="IPR032675">
    <property type="entry name" value="LRR_dom_sf"/>
</dbReference>
<gene>
    <name evidence="1" type="ORF">FCC1311_088142</name>
</gene>
<dbReference type="AlphaFoldDB" id="A0A2R5GQJ8"/>
<proteinExistence type="predicted"/>
<dbReference type="Proteomes" id="UP000241890">
    <property type="component" value="Unassembled WGS sequence"/>
</dbReference>
<sequence>MVNEIREAMIIAAVDAAGAEGILEYVSYEAMSSGVVRDSRIDDQAAKKIHKQLVSRRCEVRVFRPLRAPSTSLYSLSYSKIGSKGVVQLANGLKKNDSLKTLYSFRELQGFISDDMLDALKELSEALKTHEKIEILHLERNRVDKEAAEALGEMLSRDEAPESALRVLK</sequence>
<reference evidence="1 2" key="1">
    <citation type="submission" date="2017-12" db="EMBL/GenBank/DDBJ databases">
        <title>Sequencing, de novo assembly and annotation of complete genome of a new Thraustochytrid species, strain FCC1311.</title>
        <authorList>
            <person name="Sedici K."/>
            <person name="Godart F."/>
            <person name="Aiese Cigliano R."/>
            <person name="Sanseverino W."/>
            <person name="Barakat M."/>
            <person name="Ortet P."/>
            <person name="Marechal E."/>
            <person name="Cagnac O."/>
            <person name="Amato A."/>
        </authorList>
    </citation>
    <scope>NUCLEOTIDE SEQUENCE [LARGE SCALE GENOMIC DNA]</scope>
</reference>
<dbReference type="OrthoDB" id="188902at2759"/>
<dbReference type="SUPFAM" id="SSF52047">
    <property type="entry name" value="RNI-like"/>
    <property type="match status" value="1"/>
</dbReference>
<organism evidence="1 2">
    <name type="scientific">Hondaea fermentalgiana</name>
    <dbReference type="NCBI Taxonomy" id="2315210"/>
    <lineage>
        <taxon>Eukaryota</taxon>
        <taxon>Sar</taxon>
        <taxon>Stramenopiles</taxon>
        <taxon>Bigyra</taxon>
        <taxon>Labyrinthulomycetes</taxon>
        <taxon>Thraustochytrida</taxon>
        <taxon>Thraustochytriidae</taxon>
        <taxon>Hondaea</taxon>
    </lineage>
</organism>